<evidence type="ECO:0000256" key="7">
    <source>
        <dbReference type="ARBA" id="ARBA00022475"/>
    </source>
</evidence>
<name>A0A973A8M9_9GAMM</name>
<evidence type="ECO:0000256" key="3">
    <source>
        <dbReference type="ARBA" id="ARBA00004162"/>
    </source>
</evidence>
<keyword evidence="10 16" id="KW-1133">Transmembrane helix</keyword>
<protein>
    <recommendedName>
        <fullName evidence="16">Probable oxaloacetate decarboxylase gamma chain</fullName>
        <ecNumber evidence="16">7.2.4.2</ecNumber>
    </recommendedName>
</protein>
<dbReference type="AlphaFoldDB" id="A0A973A8M9"/>
<keyword evidence="8 16" id="KW-0812">Transmembrane</keyword>
<proteinExistence type="inferred from homology"/>
<comment type="function">
    <text evidence="2 16 17">Catalyzes the decarboxylation of oxaloacetate coupled to Na(+) translocation.</text>
</comment>
<dbReference type="GO" id="GO:0015081">
    <property type="term" value="F:sodium ion transmembrane transporter activity"/>
    <property type="evidence" value="ECO:0007669"/>
    <property type="project" value="UniProtKB-UniRule"/>
</dbReference>
<dbReference type="GO" id="GO:0036376">
    <property type="term" value="P:sodium ion export across plasma membrane"/>
    <property type="evidence" value="ECO:0007669"/>
    <property type="project" value="InterPro"/>
</dbReference>
<evidence type="ECO:0000313" key="19">
    <source>
        <dbReference type="Proteomes" id="UP000754644"/>
    </source>
</evidence>
<sequence>MSDLLLEGLNLAMYGMGTVFVFLTLLVGATTLMSRLLREAPKVVTSVTPAAQADPRLLAAITAAVHQYRKQKD</sequence>
<keyword evidence="6 16" id="KW-0813">Transport</keyword>
<dbReference type="HAMAP" id="MF_00404">
    <property type="entry name" value="OadG"/>
    <property type="match status" value="1"/>
</dbReference>
<evidence type="ECO:0000256" key="17">
    <source>
        <dbReference type="RuleBase" id="RU004278"/>
    </source>
</evidence>
<feature type="transmembrane region" description="Helical" evidence="16 17">
    <location>
        <begin position="12"/>
        <end position="32"/>
    </location>
</feature>
<comment type="catalytic activity">
    <reaction evidence="15 16 17">
        <text>oxaloacetate + 2 Na(+)(in) + H(+) = pyruvate + 2 Na(+)(out) + CO2</text>
        <dbReference type="Rhea" id="RHEA:57724"/>
        <dbReference type="ChEBI" id="CHEBI:15361"/>
        <dbReference type="ChEBI" id="CHEBI:15378"/>
        <dbReference type="ChEBI" id="CHEBI:16452"/>
        <dbReference type="ChEBI" id="CHEBI:16526"/>
        <dbReference type="ChEBI" id="CHEBI:29101"/>
        <dbReference type="EC" id="7.2.4.2"/>
    </reaction>
</comment>
<organism evidence="18 19">
    <name type="scientific">SAR86 cluster bacterium</name>
    <dbReference type="NCBI Taxonomy" id="2030880"/>
    <lineage>
        <taxon>Bacteria</taxon>
        <taxon>Pseudomonadati</taxon>
        <taxon>Pseudomonadota</taxon>
        <taxon>Gammaproteobacteria</taxon>
        <taxon>SAR86 cluster</taxon>
    </lineage>
</organism>
<accession>A0A973A8M9</accession>
<evidence type="ECO:0000256" key="8">
    <source>
        <dbReference type="ARBA" id="ARBA00022692"/>
    </source>
</evidence>
<dbReference type="InterPro" id="IPR023424">
    <property type="entry name" value="OadG"/>
</dbReference>
<evidence type="ECO:0000256" key="12">
    <source>
        <dbReference type="ARBA" id="ARBA00023065"/>
    </source>
</evidence>
<evidence type="ECO:0000256" key="4">
    <source>
        <dbReference type="ARBA" id="ARBA00005844"/>
    </source>
</evidence>
<evidence type="ECO:0000256" key="5">
    <source>
        <dbReference type="ARBA" id="ARBA00011869"/>
    </source>
</evidence>
<dbReference type="GO" id="GO:0005886">
    <property type="term" value="C:plasma membrane"/>
    <property type="evidence" value="ECO:0007669"/>
    <property type="project" value="UniProtKB-SubCell"/>
</dbReference>
<dbReference type="NCBIfam" id="TIGR01195">
    <property type="entry name" value="oadG_fam"/>
    <property type="match status" value="1"/>
</dbReference>
<keyword evidence="12 16" id="KW-0406">Ion transport</keyword>
<dbReference type="EC" id="7.2.4.2" evidence="16"/>
<evidence type="ECO:0000256" key="14">
    <source>
        <dbReference type="ARBA" id="ARBA00023201"/>
    </source>
</evidence>
<comment type="similarity">
    <text evidence="4 16 17">Belongs to the OadG family.</text>
</comment>
<keyword evidence="11 16" id="KW-0915">Sodium</keyword>
<evidence type="ECO:0000256" key="11">
    <source>
        <dbReference type="ARBA" id="ARBA00023053"/>
    </source>
</evidence>
<evidence type="ECO:0000256" key="6">
    <source>
        <dbReference type="ARBA" id="ARBA00022448"/>
    </source>
</evidence>
<dbReference type="GO" id="GO:0008948">
    <property type="term" value="F:oxaloacetate decarboxylase activity"/>
    <property type="evidence" value="ECO:0007669"/>
    <property type="project" value="UniProtKB-UniRule"/>
</dbReference>
<evidence type="ECO:0000256" key="9">
    <source>
        <dbReference type="ARBA" id="ARBA00022967"/>
    </source>
</evidence>
<dbReference type="InterPro" id="IPR005899">
    <property type="entry name" value="Na_pump_deCOase"/>
</dbReference>
<evidence type="ECO:0000256" key="10">
    <source>
        <dbReference type="ARBA" id="ARBA00022989"/>
    </source>
</evidence>
<keyword evidence="13 16" id="KW-0472">Membrane</keyword>
<keyword evidence="14 16" id="KW-0739">Sodium transport</keyword>
<evidence type="ECO:0000256" key="15">
    <source>
        <dbReference type="ARBA" id="ARBA00048176"/>
    </source>
</evidence>
<comment type="cofactor">
    <cofactor evidence="1 16 17">
        <name>Na(+)</name>
        <dbReference type="ChEBI" id="CHEBI:29101"/>
    </cofactor>
</comment>
<evidence type="ECO:0000256" key="16">
    <source>
        <dbReference type="HAMAP-Rule" id="MF_00404"/>
    </source>
</evidence>
<evidence type="ECO:0000313" key="18">
    <source>
        <dbReference type="EMBL" id="NQV65954.1"/>
    </source>
</evidence>
<gene>
    <name evidence="16" type="primary">oadG</name>
    <name evidence="18" type="ORF">HQ497_11385</name>
</gene>
<dbReference type="Proteomes" id="UP000754644">
    <property type="component" value="Unassembled WGS sequence"/>
</dbReference>
<keyword evidence="7 16" id="KW-1003">Cell membrane</keyword>
<dbReference type="GO" id="GO:0015451">
    <property type="term" value="F:decarboxylation-driven active transmembrane transporter activity"/>
    <property type="evidence" value="ECO:0007669"/>
    <property type="project" value="UniProtKB-EC"/>
</dbReference>
<evidence type="ECO:0000256" key="13">
    <source>
        <dbReference type="ARBA" id="ARBA00023136"/>
    </source>
</evidence>
<dbReference type="EMBL" id="JABMOJ010000432">
    <property type="protein sequence ID" value="NQV65954.1"/>
    <property type="molecule type" value="Genomic_DNA"/>
</dbReference>
<comment type="subunit">
    <text evidence="5 16">Heterotrimer of an alpha, a beta and a gamma subunit.</text>
</comment>
<evidence type="ECO:0000256" key="1">
    <source>
        <dbReference type="ARBA" id="ARBA00001959"/>
    </source>
</evidence>
<comment type="caution">
    <text evidence="18">The sequence shown here is derived from an EMBL/GenBank/DDBJ whole genome shotgun (WGS) entry which is preliminary data.</text>
</comment>
<dbReference type="Pfam" id="PF04277">
    <property type="entry name" value="OAD_gamma"/>
    <property type="match status" value="1"/>
</dbReference>
<comment type="subcellular location">
    <subcellularLocation>
        <location evidence="3 16 17">Cell membrane</location>
        <topology evidence="3 16 17">Single-pass membrane protein</topology>
    </subcellularLocation>
</comment>
<evidence type="ECO:0000256" key="2">
    <source>
        <dbReference type="ARBA" id="ARBA00003002"/>
    </source>
</evidence>
<keyword evidence="9 16" id="KW-1278">Translocase</keyword>
<reference evidence="18" key="1">
    <citation type="submission" date="2020-05" db="EMBL/GenBank/DDBJ databases">
        <title>Sulfur intermediates as new biogeochemical hubs in an aquatic model microbial ecosystem.</title>
        <authorList>
            <person name="Vigneron A."/>
        </authorList>
    </citation>
    <scope>NUCLEOTIDE SEQUENCE</scope>
    <source>
        <strain evidence="18">Bin.250</strain>
    </source>
</reference>